<dbReference type="InterPro" id="IPR025544">
    <property type="entry name" value="YhzD"/>
</dbReference>
<dbReference type="AlphaFoldDB" id="A0A1I6PPA6"/>
<dbReference type="Proteomes" id="UP000198660">
    <property type="component" value="Unassembled WGS sequence"/>
</dbReference>
<dbReference type="OrthoDB" id="2990504at2"/>
<reference evidence="2" key="1">
    <citation type="submission" date="2016-10" db="EMBL/GenBank/DDBJ databases">
        <authorList>
            <person name="Varghese N."/>
            <person name="Submissions S."/>
        </authorList>
    </citation>
    <scope>NUCLEOTIDE SEQUENCE [LARGE SCALE GENOMIC DNA]</scope>
    <source>
        <strain evidence="2">DSM 45789</strain>
    </source>
</reference>
<dbReference type="RefSeq" id="WP_140413532.1">
    <property type="nucleotide sequence ID" value="NZ_FPAA01000002.1"/>
</dbReference>
<dbReference type="EMBL" id="FPAA01000002">
    <property type="protein sequence ID" value="SFS41908.1"/>
    <property type="molecule type" value="Genomic_DNA"/>
</dbReference>
<sequence length="71" mass="7999">MYHVTAYSNEGKKLVDQPIEAQNDHEAKEKGFAILKEKEAEGFAYRILHDSGRLVDFTSQKGKSAKSQVTE</sequence>
<organism evidence="1 2">
    <name type="scientific">Marininema halotolerans</name>
    <dbReference type="NCBI Taxonomy" id="1155944"/>
    <lineage>
        <taxon>Bacteria</taxon>
        <taxon>Bacillati</taxon>
        <taxon>Bacillota</taxon>
        <taxon>Bacilli</taxon>
        <taxon>Bacillales</taxon>
        <taxon>Thermoactinomycetaceae</taxon>
        <taxon>Marininema</taxon>
    </lineage>
</organism>
<keyword evidence="2" id="KW-1185">Reference proteome</keyword>
<dbReference type="Pfam" id="PF14120">
    <property type="entry name" value="YhzD"/>
    <property type="match status" value="1"/>
</dbReference>
<gene>
    <name evidence="1" type="ORF">SAMN05444972_10240</name>
</gene>
<protein>
    <submittedName>
        <fullName evidence="1">YhzD-like protein</fullName>
    </submittedName>
</protein>
<name>A0A1I6PPA6_9BACL</name>
<proteinExistence type="predicted"/>
<evidence type="ECO:0000313" key="1">
    <source>
        <dbReference type="EMBL" id="SFS41908.1"/>
    </source>
</evidence>
<accession>A0A1I6PPA6</accession>
<evidence type="ECO:0000313" key="2">
    <source>
        <dbReference type="Proteomes" id="UP000198660"/>
    </source>
</evidence>